<evidence type="ECO:0000313" key="2">
    <source>
        <dbReference type="EMBL" id="RCW46729.1"/>
    </source>
</evidence>
<name>A0A368VZ77_9ACTN</name>
<gene>
    <name evidence="2" type="ORF">DFQ14_10165</name>
</gene>
<dbReference type="RefSeq" id="WP_114451001.1">
    <property type="nucleotide sequence ID" value="NZ_QPJC01000001.1"/>
</dbReference>
<proteinExistence type="predicted"/>
<comment type="caution">
    <text evidence="2">The sequence shown here is derived from an EMBL/GenBank/DDBJ whole genome shotgun (WGS) entry which is preliminary data.</text>
</comment>
<feature type="compositionally biased region" description="Low complexity" evidence="1">
    <location>
        <begin position="700"/>
        <end position="727"/>
    </location>
</feature>
<dbReference type="Proteomes" id="UP000253495">
    <property type="component" value="Unassembled WGS sequence"/>
</dbReference>
<feature type="region of interest" description="Disordered" evidence="1">
    <location>
        <begin position="328"/>
        <end position="548"/>
    </location>
</feature>
<feature type="compositionally biased region" description="Low complexity" evidence="1">
    <location>
        <begin position="439"/>
        <end position="451"/>
    </location>
</feature>
<dbReference type="Gene3D" id="1.10.287.1060">
    <property type="entry name" value="ESAT-6-like"/>
    <property type="match status" value="1"/>
</dbReference>
<evidence type="ECO:0000313" key="3">
    <source>
        <dbReference type="Proteomes" id="UP000253495"/>
    </source>
</evidence>
<evidence type="ECO:0000256" key="1">
    <source>
        <dbReference type="SAM" id="MobiDB-lite"/>
    </source>
</evidence>
<feature type="compositionally biased region" description="Gly residues" evidence="1">
    <location>
        <begin position="371"/>
        <end position="390"/>
    </location>
</feature>
<feature type="region of interest" description="Disordered" evidence="1">
    <location>
        <begin position="568"/>
        <end position="761"/>
    </location>
</feature>
<dbReference type="SUPFAM" id="SSF140453">
    <property type="entry name" value="EsxAB dimer-like"/>
    <property type="match status" value="1"/>
</dbReference>
<dbReference type="InterPro" id="IPR010310">
    <property type="entry name" value="T7SS_ESAT-6-like"/>
</dbReference>
<dbReference type="Pfam" id="PF06013">
    <property type="entry name" value="WXG100"/>
    <property type="match status" value="1"/>
</dbReference>
<dbReference type="InterPro" id="IPR036689">
    <property type="entry name" value="ESAT-6-like_sf"/>
</dbReference>
<organism evidence="2 3">
    <name type="scientific">Halopolyspora algeriensis</name>
    <dbReference type="NCBI Taxonomy" id="1500506"/>
    <lineage>
        <taxon>Bacteria</taxon>
        <taxon>Bacillati</taxon>
        <taxon>Actinomycetota</taxon>
        <taxon>Actinomycetes</taxon>
        <taxon>Actinomycetes incertae sedis</taxon>
        <taxon>Halopolyspora</taxon>
    </lineage>
</organism>
<reference evidence="2 3" key="1">
    <citation type="submission" date="2018-07" db="EMBL/GenBank/DDBJ databases">
        <title>Genomic Encyclopedia of Type Strains, Phase III (KMG-III): the genomes of soil and plant-associated and newly described type strains.</title>
        <authorList>
            <person name="Whitman W."/>
        </authorList>
    </citation>
    <scope>NUCLEOTIDE SEQUENCE [LARGE SCALE GENOMIC DNA]</scope>
    <source>
        <strain evidence="2 3">CECT 8575</strain>
    </source>
</reference>
<feature type="region of interest" description="Disordered" evidence="1">
    <location>
        <begin position="1"/>
        <end position="22"/>
    </location>
</feature>
<dbReference type="AlphaFoldDB" id="A0A368VZ77"/>
<protein>
    <submittedName>
        <fullName evidence="2">Uncharacterized protein YukE</fullName>
    </submittedName>
</protein>
<sequence>MSAEAPGARVNSSIEPESEETSDFHLKKLGELENVLRHDVWGRVFKRWREHPAAAKKYPGSEYPVWGTGFTETHDIPGIEGIDWGMLNAAADSLAELAGNRRTWAEDVNSLQHRLSTAWTGKAADAAREQYAAMKAPVEDYCDAAETLGNHLKTAVRVPRELIGPGGLSDFKKRSTFWNSYGLHDQSEDMLQDIDGMEKLVSNPQEVMSAMVTSPQSPYDRALSQRIIDYGVQNFGQEHVNKALGPDGHGFVAKVDVTWEDLKLPGSPACRSTLGSDTCSCDRITWLDTFCAWYAHDVKNLRDRIHHAYERTEEAWTELRNRLEQLDADPFAKLSMGRPGQRPPRGEPAGEQAPPPAPGREENGRPPGMPNAGGGGGAGGGVSSPAGGGSVSASAAPQGSPTPTPPSMPEPPERPQSPGTPEPHGPGETGRSPEPPAVQPGGAAPAPTAGGQITVGEGPNRITVSEPGPNGEVRLSIPGEDGGPKTYEIGFGQEGLVLHQGGAGQAPAGQEFTGRAEEGKSSTAAPGTGQAVPQVPAPSAGAEGTVQVPVGPEGQAVVENGNRTITVEQTSSGELQLTVADENGSPQSYTVDFGGEGAAEPQQPYTPRQASRAPLDQPVPAGSAPTILQGGGGFSSMSGSGDEDIRNSFGSVSGTLFGPADSAAGHQWGQSTGVGHFTGGPGAVGLPSMGSDVSNSSAQGATGLASMSGSAGAAPPDEQGSAMRGGMMPMGGTGGAGGQSGGDEERTSDSPWRTRGDLFDDGVDADVAWQYRAVLGESEDE</sequence>
<feature type="compositionally biased region" description="Gly residues" evidence="1">
    <location>
        <begin position="728"/>
        <end position="741"/>
    </location>
</feature>
<dbReference type="OrthoDB" id="3692636at2"/>
<keyword evidence="3" id="KW-1185">Reference proteome</keyword>
<feature type="compositionally biased region" description="Pro residues" evidence="1">
    <location>
        <begin position="400"/>
        <end position="424"/>
    </location>
</feature>
<dbReference type="EMBL" id="QPJC01000001">
    <property type="protein sequence ID" value="RCW46729.1"/>
    <property type="molecule type" value="Genomic_DNA"/>
</dbReference>
<accession>A0A368VZ77</accession>
<feature type="compositionally biased region" description="Basic and acidic residues" evidence="1">
    <location>
        <begin position="743"/>
        <end position="758"/>
    </location>
</feature>